<evidence type="ECO:0000313" key="2">
    <source>
        <dbReference type="EMBL" id="KAL3267338.1"/>
    </source>
</evidence>
<accession>A0ABD2MLV4</accession>
<dbReference type="AlphaFoldDB" id="A0ABD2MLV4"/>
<organism evidence="2 3">
    <name type="scientific">Cryptolaemus montrouzieri</name>
    <dbReference type="NCBI Taxonomy" id="559131"/>
    <lineage>
        <taxon>Eukaryota</taxon>
        <taxon>Metazoa</taxon>
        <taxon>Ecdysozoa</taxon>
        <taxon>Arthropoda</taxon>
        <taxon>Hexapoda</taxon>
        <taxon>Insecta</taxon>
        <taxon>Pterygota</taxon>
        <taxon>Neoptera</taxon>
        <taxon>Endopterygota</taxon>
        <taxon>Coleoptera</taxon>
        <taxon>Polyphaga</taxon>
        <taxon>Cucujiformia</taxon>
        <taxon>Coccinelloidea</taxon>
        <taxon>Coccinellidae</taxon>
        <taxon>Scymninae</taxon>
        <taxon>Scymnini</taxon>
        <taxon>Cryptolaemus</taxon>
    </lineage>
</organism>
<reference evidence="2 3" key="1">
    <citation type="journal article" date="2021" name="BMC Biol.">
        <title>Horizontally acquired antibacterial genes associated with adaptive radiation of ladybird beetles.</title>
        <authorList>
            <person name="Li H.S."/>
            <person name="Tang X.F."/>
            <person name="Huang Y.H."/>
            <person name="Xu Z.Y."/>
            <person name="Chen M.L."/>
            <person name="Du X.Y."/>
            <person name="Qiu B.Y."/>
            <person name="Chen P.T."/>
            <person name="Zhang W."/>
            <person name="Slipinski A."/>
            <person name="Escalona H.E."/>
            <person name="Waterhouse R.M."/>
            <person name="Zwick A."/>
            <person name="Pang H."/>
        </authorList>
    </citation>
    <scope>NUCLEOTIDE SEQUENCE [LARGE SCALE GENOMIC DNA]</scope>
    <source>
        <tissue evidence="2">Whole body of male adult</tissue>
    </source>
</reference>
<evidence type="ECO:0008006" key="4">
    <source>
        <dbReference type="Google" id="ProtNLM"/>
    </source>
</evidence>
<dbReference type="Proteomes" id="UP001516400">
    <property type="component" value="Unassembled WGS sequence"/>
</dbReference>
<proteinExistence type="predicted"/>
<protein>
    <recommendedName>
        <fullName evidence="4">HTH psq-type domain-containing protein</fullName>
    </recommendedName>
</protein>
<sequence>MGYLTTAKLFNVPRSTLFRFVTDKHSPIEWITNEVIGRRPVSGQEIENLLMEAARNLFEHTEKLSYCLIQLLLVQEEMPSNSVGDEFMDEPRQFVRDPITSPKPSTSLGPHLVQIIHNLSQKPDAAKKEQQLEEENVNGVKF</sequence>
<keyword evidence="3" id="KW-1185">Reference proteome</keyword>
<evidence type="ECO:0000256" key="1">
    <source>
        <dbReference type="SAM" id="MobiDB-lite"/>
    </source>
</evidence>
<feature type="region of interest" description="Disordered" evidence="1">
    <location>
        <begin position="123"/>
        <end position="142"/>
    </location>
</feature>
<name>A0ABD2MLV4_9CUCU</name>
<gene>
    <name evidence="2" type="ORF">HHI36_011469</name>
</gene>
<dbReference type="EMBL" id="JABFTP020000001">
    <property type="protein sequence ID" value="KAL3267338.1"/>
    <property type="molecule type" value="Genomic_DNA"/>
</dbReference>
<evidence type="ECO:0000313" key="3">
    <source>
        <dbReference type="Proteomes" id="UP001516400"/>
    </source>
</evidence>
<comment type="caution">
    <text evidence="2">The sequence shown here is derived from an EMBL/GenBank/DDBJ whole genome shotgun (WGS) entry which is preliminary data.</text>
</comment>